<sequence length="93" mass="10007">MSILSPNGCPDPFSGEMHPYEGVSSVGMVLRIQSITFIRPLELLHPPESSPSGSSALSIAWSSFFFFFPSGLVCSHSLKVPLTRGEGALIVLR</sequence>
<evidence type="ECO:0000313" key="2">
    <source>
        <dbReference type="Proteomes" id="UP001054945"/>
    </source>
</evidence>
<dbReference type="AlphaFoldDB" id="A0AAV4VJX5"/>
<protein>
    <submittedName>
        <fullName evidence="1">Uncharacterized protein</fullName>
    </submittedName>
</protein>
<accession>A0AAV4VJX5</accession>
<keyword evidence="2" id="KW-1185">Reference proteome</keyword>
<comment type="caution">
    <text evidence="1">The sequence shown here is derived from an EMBL/GenBank/DDBJ whole genome shotgun (WGS) entry which is preliminary data.</text>
</comment>
<proteinExistence type="predicted"/>
<organism evidence="1 2">
    <name type="scientific">Caerostris extrusa</name>
    <name type="common">Bark spider</name>
    <name type="synonym">Caerostris bankana</name>
    <dbReference type="NCBI Taxonomy" id="172846"/>
    <lineage>
        <taxon>Eukaryota</taxon>
        <taxon>Metazoa</taxon>
        <taxon>Ecdysozoa</taxon>
        <taxon>Arthropoda</taxon>
        <taxon>Chelicerata</taxon>
        <taxon>Arachnida</taxon>
        <taxon>Araneae</taxon>
        <taxon>Araneomorphae</taxon>
        <taxon>Entelegynae</taxon>
        <taxon>Araneoidea</taxon>
        <taxon>Araneidae</taxon>
        <taxon>Caerostris</taxon>
    </lineage>
</organism>
<dbReference type="EMBL" id="BPLR01014669">
    <property type="protein sequence ID" value="GIY70451.1"/>
    <property type="molecule type" value="Genomic_DNA"/>
</dbReference>
<evidence type="ECO:0000313" key="1">
    <source>
        <dbReference type="EMBL" id="GIY70451.1"/>
    </source>
</evidence>
<reference evidence="1 2" key="1">
    <citation type="submission" date="2021-06" db="EMBL/GenBank/DDBJ databases">
        <title>Caerostris extrusa draft genome.</title>
        <authorList>
            <person name="Kono N."/>
            <person name="Arakawa K."/>
        </authorList>
    </citation>
    <scope>NUCLEOTIDE SEQUENCE [LARGE SCALE GENOMIC DNA]</scope>
</reference>
<gene>
    <name evidence="1" type="ORF">CEXT_196211</name>
</gene>
<dbReference type="Proteomes" id="UP001054945">
    <property type="component" value="Unassembled WGS sequence"/>
</dbReference>
<name>A0AAV4VJX5_CAEEX</name>